<keyword evidence="4 7" id="KW-0406">Ion transport</keyword>
<keyword evidence="5 7" id="KW-0472">Membrane</keyword>
<keyword evidence="9" id="KW-1185">Reference proteome</keyword>
<evidence type="ECO:0000256" key="7">
    <source>
        <dbReference type="HAMAP-Rule" id="MF_01416"/>
    </source>
</evidence>
<dbReference type="NCBIfam" id="NF009967">
    <property type="entry name" value="PRK13430.1"/>
    <property type="match status" value="1"/>
</dbReference>
<keyword evidence="2 7" id="KW-0813">Transport</keyword>
<dbReference type="GO" id="GO:0046933">
    <property type="term" value="F:proton-transporting ATP synthase activity, rotational mechanism"/>
    <property type="evidence" value="ECO:0007669"/>
    <property type="project" value="UniProtKB-UniRule"/>
</dbReference>
<evidence type="ECO:0000313" key="9">
    <source>
        <dbReference type="Proteomes" id="UP000622552"/>
    </source>
</evidence>
<dbReference type="AlphaFoldDB" id="A0A8J7GP68"/>
<dbReference type="GO" id="GO:0005886">
    <property type="term" value="C:plasma membrane"/>
    <property type="evidence" value="ECO:0007669"/>
    <property type="project" value="UniProtKB-SubCell"/>
</dbReference>
<dbReference type="PRINTS" id="PR00125">
    <property type="entry name" value="ATPASEDELTA"/>
</dbReference>
<dbReference type="PANTHER" id="PTHR11910">
    <property type="entry name" value="ATP SYNTHASE DELTA CHAIN"/>
    <property type="match status" value="1"/>
</dbReference>
<dbReference type="Pfam" id="PF00213">
    <property type="entry name" value="OSCP"/>
    <property type="match status" value="1"/>
</dbReference>
<protein>
    <recommendedName>
        <fullName evidence="7">ATP synthase subunit delta</fullName>
    </recommendedName>
    <alternativeName>
        <fullName evidence="7">ATP synthase F(1) sector subunit delta</fullName>
    </alternativeName>
    <alternativeName>
        <fullName evidence="7">F-type ATPase subunit delta</fullName>
        <shortName evidence="7">F-ATPase subunit delta</shortName>
    </alternativeName>
</protein>
<keyword evidence="7" id="KW-0139">CF(1)</keyword>
<evidence type="ECO:0000256" key="2">
    <source>
        <dbReference type="ARBA" id="ARBA00022448"/>
    </source>
</evidence>
<keyword evidence="6 7" id="KW-0066">ATP synthesis</keyword>
<organism evidence="8 9">
    <name type="scientific">Longispora fulva</name>
    <dbReference type="NCBI Taxonomy" id="619741"/>
    <lineage>
        <taxon>Bacteria</taxon>
        <taxon>Bacillati</taxon>
        <taxon>Actinomycetota</taxon>
        <taxon>Actinomycetes</taxon>
        <taxon>Micromonosporales</taxon>
        <taxon>Micromonosporaceae</taxon>
        <taxon>Longispora</taxon>
    </lineage>
</organism>
<evidence type="ECO:0000256" key="6">
    <source>
        <dbReference type="ARBA" id="ARBA00023310"/>
    </source>
</evidence>
<evidence type="ECO:0000256" key="4">
    <source>
        <dbReference type="ARBA" id="ARBA00023065"/>
    </source>
</evidence>
<comment type="caution">
    <text evidence="8">The sequence shown here is derived from an EMBL/GenBank/DDBJ whole genome shotgun (WGS) entry which is preliminary data.</text>
</comment>
<evidence type="ECO:0000256" key="5">
    <source>
        <dbReference type="ARBA" id="ARBA00023136"/>
    </source>
</evidence>
<proteinExistence type="inferred from homology"/>
<sequence>MQAASRESYAAARAQLDSYASSAPAGDVAATAGDVLGAAVLLGREPSLRRALADANRTGADRSALLNQILAGKISEGAAQLLGALVSGHWSRPTDLVNATERLGAEALLASAESSGQLADVEDELFRLGQVVAGDSRLASAVGDTTAELTRRVQLVGDLLAGKATPVTARLAELAVSGFEGRNFDGSVSRLVELAAERRNRSVAYVTVAVPMTDEQERRLVAELARRYGREITAKVTVDPEILGGISVRVGHDLYDGTILRRLAETRNALAGRN</sequence>
<keyword evidence="3 7" id="KW-0375">Hydrogen ion transport</keyword>
<dbReference type="GO" id="GO:0045259">
    <property type="term" value="C:proton-transporting ATP synthase complex"/>
    <property type="evidence" value="ECO:0007669"/>
    <property type="project" value="UniProtKB-KW"/>
</dbReference>
<evidence type="ECO:0000256" key="3">
    <source>
        <dbReference type="ARBA" id="ARBA00022781"/>
    </source>
</evidence>
<comment type="function">
    <text evidence="7">This protein is part of the stalk that links CF(0) to CF(1). It either transmits conformational changes from CF(0) to CF(1) or is implicated in proton conduction.</text>
</comment>
<dbReference type="Proteomes" id="UP000622552">
    <property type="component" value="Unassembled WGS sequence"/>
</dbReference>
<keyword evidence="7" id="KW-1003">Cell membrane</keyword>
<gene>
    <name evidence="7" type="primary">atpH</name>
    <name evidence="8" type="ORF">IW245_007021</name>
</gene>
<dbReference type="HAMAP" id="MF_01416">
    <property type="entry name" value="ATP_synth_delta_bact"/>
    <property type="match status" value="1"/>
</dbReference>
<reference evidence="8" key="1">
    <citation type="submission" date="2020-11" db="EMBL/GenBank/DDBJ databases">
        <title>Sequencing the genomes of 1000 actinobacteria strains.</title>
        <authorList>
            <person name="Klenk H.-P."/>
        </authorList>
    </citation>
    <scope>NUCLEOTIDE SEQUENCE</scope>
    <source>
        <strain evidence="8">DSM 45356</strain>
    </source>
</reference>
<dbReference type="InterPro" id="IPR000711">
    <property type="entry name" value="ATPase_OSCP/dsu"/>
</dbReference>
<name>A0A8J7GP68_9ACTN</name>
<evidence type="ECO:0000313" key="8">
    <source>
        <dbReference type="EMBL" id="MBG6140827.1"/>
    </source>
</evidence>
<dbReference type="RefSeq" id="WP_197007330.1">
    <property type="nucleotide sequence ID" value="NZ_BONS01000019.1"/>
</dbReference>
<comment type="subcellular location">
    <subcellularLocation>
        <location evidence="7">Cell membrane</location>
        <topology evidence="7">Peripheral membrane protein</topology>
    </subcellularLocation>
    <subcellularLocation>
        <location evidence="1">Membrane</location>
    </subcellularLocation>
</comment>
<accession>A0A8J7GP68</accession>
<comment type="similarity">
    <text evidence="7">Belongs to the ATPase delta chain family.</text>
</comment>
<comment type="function">
    <text evidence="7">F(1)F(0) ATP synthase produces ATP from ADP in the presence of a proton or sodium gradient. F-type ATPases consist of two structural domains, F(1) containing the extramembraneous catalytic core and F(0) containing the membrane proton channel, linked together by a central stalk and a peripheral stalk. During catalysis, ATP synthesis in the catalytic domain of F(1) is coupled via a rotary mechanism of the central stalk subunits to proton translocation.</text>
</comment>
<evidence type="ECO:0000256" key="1">
    <source>
        <dbReference type="ARBA" id="ARBA00004370"/>
    </source>
</evidence>
<dbReference type="EMBL" id="JADOUF010000001">
    <property type="protein sequence ID" value="MBG6140827.1"/>
    <property type="molecule type" value="Genomic_DNA"/>
</dbReference>